<keyword evidence="4" id="KW-0285">Flavoprotein</keyword>
<dbReference type="InterPro" id="IPR006058">
    <property type="entry name" value="2Fe2S_fd_BS"/>
</dbReference>
<feature type="compositionally biased region" description="Low complexity" evidence="11">
    <location>
        <begin position="464"/>
        <end position="474"/>
    </location>
</feature>
<dbReference type="SUPFAM" id="SSF54292">
    <property type="entry name" value="2Fe-2S ferredoxin-like"/>
    <property type="match status" value="1"/>
</dbReference>
<dbReference type="SUPFAM" id="SSF51905">
    <property type="entry name" value="FAD/NAD(P)-binding domain"/>
    <property type="match status" value="1"/>
</dbReference>
<dbReference type="Gene3D" id="3.10.20.30">
    <property type="match status" value="1"/>
</dbReference>
<evidence type="ECO:0000256" key="5">
    <source>
        <dbReference type="ARBA" id="ARBA00022714"/>
    </source>
</evidence>
<feature type="region of interest" description="Disordered" evidence="11">
    <location>
        <begin position="458"/>
        <end position="575"/>
    </location>
</feature>
<dbReference type="InterPro" id="IPR027477">
    <property type="entry name" value="Succ_DH/fumarate_Rdtase_cat_sf"/>
</dbReference>
<evidence type="ECO:0000259" key="12">
    <source>
        <dbReference type="PROSITE" id="PS51085"/>
    </source>
</evidence>
<dbReference type="Pfam" id="PF00890">
    <property type="entry name" value="FAD_binding_2"/>
    <property type="match status" value="1"/>
</dbReference>
<accession>A0ABS4UF96</accession>
<name>A0ABS4UF96_9ACTN</name>
<dbReference type="PRINTS" id="PR00368">
    <property type="entry name" value="FADPNR"/>
</dbReference>
<evidence type="ECO:0000256" key="1">
    <source>
        <dbReference type="ARBA" id="ARBA00001927"/>
    </source>
</evidence>
<dbReference type="InterPro" id="IPR004489">
    <property type="entry name" value="Succ_DH/fum_Rdtase_Fe-S"/>
</dbReference>
<dbReference type="Gene3D" id="3.50.50.60">
    <property type="entry name" value="FAD/NAD(P)-binding domain"/>
    <property type="match status" value="1"/>
</dbReference>
<comment type="cofactor">
    <cofactor evidence="10">
        <name>[2Fe-2S] cluster</name>
        <dbReference type="ChEBI" id="CHEBI:190135"/>
    </cofactor>
</comment>
<dbReference type="InterPro" id="IPR036010">
    <property type="entry name" value="2Fe-2S_ferredoxin-like_sf"/>
</dbReference>
<dbReference type="NCBIfam" id="TIGR00384">
    <property type="entry name" value="dhsB"/>
    <property type="match status" value="1"/>
</dbReference>
<keyword evidence="14" id="KW-1185">Reference proteome</keyword>
<dbReference type="EMBL" id="JAGINT010000001">
    <property type="protein sequence ID" value="MBP2350314.1"/>
    <property type="molecule type" value="Genomic_DNA"/>
</dbReference>
<evidence type="ECO:0000256" key="2">
    <source>
        <dbReference type="ARBA" id="ARBA00009433"/>
    </source>
</evidence>
<evidence type="ECO:0000256" key="6">
    <source>
        <dbReference type="ARBA" id="ARBA00022723"/>
    </source>
</evidence>
<dbReference type="Pfam" id="PF13183">
    <property type="entry name" value="Fer4_8"/>
    <property type="match status" value="1"/>
</dbReference>
<reference evidence="13 14" key="1">
    <citation type="submission" date="2021-03" db="EMBL/GenBank/DDBJ databases">
        <title>Sequencing the genomes of 1000 actinobacteria strains.</title>
        <authorList>
            <person name="Klenk H.-P."/>
        </authorList>
    </citation>
    <scope>NUCLEOTIDE SEQUENCE [LARGE SCALE GENOMIC DNA]</scope>
    <source>
        <strain evidence="13 14">DSM 18824</strain>
    </source>
</reference>
<comment type="cofactor">
    <cofactor evidence="1">
        <name>[3Fe-4S] cluster</name>
        <dbReference type="ChEBI" id="CHEBI:21137"/>
    </cofactor>
</comment>
<dbReference type="PROSITE" id="PS00197">
    <property type="entry name" value="2FE2S_FER_1"/>
    <property type="match status" value="1"/>
</dbReference>
<comment type="caution">
    <text evidence="13">The sequence shown here is derived from an EMBL/GenBank/DDBJ whole genome shotgun (WGS) entry which is preliminary data.</text>
</comment>
<dbReference type="InterPro" id="IPR036188">
    <property type="entry name" value="FAD/NAD-bd_sf"/>
</dbReference>
<evidence type="ECO:0000313" key="13">
    <source>
        <dbReference type="EMBL" id="MBP2350314.1"/>
    </source>
</evidence>
<gene>
    <name evidence="13" type="ORF">JOF29_001397</name>
</gene>
<keyword evidence="8" id="KW-0408">Iron</keyword>
<keyword evidence="5" id="KW-0001">2Fe-2S</keyword>
<dbReference type="InterPro" id="IPR003953">
    <property type="entry name" value="FAD-dep_OxRdtase_2_FAD-bd"/>
</dbReference>
<keyword evidence="6" id="KW-0479">Metal-binding</keyword>
<dbReference type="NCBIfam" id="NF009052">
    <property type="entry name" value="PRK12386.1"/>
    <property type="match status" value="1"/>
</dbReference>
<dbReference type="InterPro" id="IPR017896">
    <property type="entry name" value="4Fe4S_Fe-S-bd"/>
</dbReference>
<evidence type="ECO:0000313" key="14">
    <source>
        <dbReference type="Proteomes" id="UP000755585"/>
    </source>
</evidence>
<sequence length="874" mass="96371">MTELERHSYDVVVIGAGGAGLRAAIEAREQGKKTAIICKSLFGKAHTVMAEGGCAAAMGNANSNDNWQTHYRDTMRGGKFLNNWRMAELHAQEAPDRVWELETYGALFDRTPDGKISQRNFGGHTYPRLAHVGDRTGLELIRTLQQKIVSLQQEDFEKTGDYEANLKVYAECTITELLKDGDAISGAFGYWRESGRFIMFDAPAVILATGGVGKSFKVTSNSWEYTGDGHALAMRAGATLINMEFIQFHPTGMVWPPSVKGILVTESVRGDGGVLKNSEGKRFMFEYVPDVFRAQYADTEEEADRWYKDADNNRRPPELLPRDEVARAINSEVKAGRGTPHGGVFLDVSTRLPAEEITRRLPSMHHQFKELADVDITKEPMEVGPTCHYVMGGVEVDPDTASSVVPGLFAAGEVAGGMHGSNRLGGNSLSDLLVFGRRAGMGASTYVDSLKERPKIDEADIDAARGGSAGAVRARGWREPVHDPPGAPAVDERPGRHHPQGGRDGAGARPAGRVPRPDREDDGGGSPAVQPGLAPGARPAEHADRVGVRGGRRAAAAGVPRRSHPGRLPGDERRVAQEAAGLRARLRRLGERHRGAADPDARGPARAVRGRRTVEVPDRRGAAEHMSYKGKFRVWRGDSDGGELKDYEVEVNEGEVVLDVIHRLQATQTPDMAVRWNCKAGKCGSCSAEINGMPKLMCMCRMNTFEEDEVVTVTPMRTFPVIRDLVTDVSYNYQKAREVPAFKPPADLKPGEYRMQQEDVERSQEFRKCIECFLCQDTCHVIRDHEENKENFSGPRFLMRIAELDMHPLDAADRQNAAQEQHGLGFCNITKCCTEVCPEHIKITDNALIPMKERVADRKYDPLVWLGNKIRRRA</sequence>
<protein>
    <submittedName>
        <fullName evidence="13">Succinate dehydrogenase/fumarate reductase iron-sulfur protein</fullName>
    </submittedName>
</protein>
<dbReference type="InterPro" id="IPR001041">
    <property type="entry name" value="2Fe-2S_ferredoxin-type"/>
</dbReference>
<feature type="region of interest" description="Disordered" evidence="11">
    <location>
        <begin position="587"/>
        <end position="612"/>
    </location>
</feature>
<organism evidence="13 14">
    <name type="scientific">Kribbella aluminosa</name>
    <dbReference type="NCBI Taxonomy" id="416017"/>
    <lineage>
        <taxon>Bacteria</taxon>
        <taxon>Bacillati</taxon>
        <taxon>Actinomycetota</taxon>
        <taxon>Actinomycetes</taxon>
        <taxon>Propionibacteriales</taxon>
        <taxon>Kribbellaceae</taxon>
        <taxon>Kribbella</taxon>
    </lineage>
</organism>
<dbReference type="InterPro" id="IPR012675">
    <property type="entry name" value="Beta-grasp_dom_sf"/>
</dbReference>
<feature type="domain" description="2Fe-2S ferredoxin-type" evidence="12">
    <location>
        <begin position="630"/>
        <end position="717"/>
    </location>
</feature>
<evidence type="ECO:0000256" key="9">
    <source>
        <dbReference type="ARBA" id="ARBA00023014"/>
    </source>
</evidence>
<keyword evidence="3" id="KW-0004">4Fe-4S</keyword>
<dbReference type="Gene3D" id="1.10.1060.10">
    <property type="entry name" value="Alpha-helical ferredoxin"/>
    <property type="match status" value="1"/>
</dbReference>
<dbReference type="InterPro" id="IPR025192">
    <property type="entry name" value="Succ_DH/fum_Rdtase_N"/>
</dbReference>
<proteinExistence type="inferred from homology"/>
<dbReference type="InterPro" id="IPR030664">
    <property type="entry name" value="SdhA/FrdA/AprA"/>
</dbReference>
<dbReference type="InterPro" id="IPR009051">
    <property type="entry name" value="Helical_ferredxn"/>
</dbReference>
<feature type="compositionally biased region" description="Basic and acidic residues" evidence="11">
    <location>
        <begin position="588"/>
        <end position="603"/>
    </location>
</feature>
<keyword evidence="7" id="KW-0560">Oxidoreductase</keyword>
<dbReference type="PANTHER" id="PTHR11632">
    <property type="entry name" value="SUCCINATE DEHYDROGENASE 2 FLAVOPROTEIN SUBUNIT"/>
    <property type="match status" value="1"/>
</dbReference>
<dbReference type="Pfam" id="PF13085">
    <property type="entry name" value="Fer2_3"/>
    <property type="match status" value="1"/>
</dbReference>
<dbReference type="NCBIfam" id="NF005866">
    <property type="entry name" value="PRK07803.1"/>
    <property type="match status" value="1"/>
</dbReference>
<evidence type="ECO:0000256" key="11">
    <source>
        <dbReference type="SAM" id="MobiDB-lite"/>
    </source>
</evidence>
<dbReference type="SUPFAM" id="SSF46548">
    <property type="entry name" value="alpha-helical ferredoxin"/>
    <property type="match status" value="1"/>
</dbReference>
<comment type="similarity">
    <text evidence="2">Belongs to the succinate dehydrogenase/fumarate reductase iron-sulfur protein family.</text>
</comment>
<dbReference type="SUPFAM" id="SSF56425">
    <property type="entry name" value="Succinate dehydrogenase/fumarate reductase flavoprotein, catalytic domain"/>
    <property type="match status" value="1"/>
</dbReference>
<evidence type="ECO:0000256" key="10">
    <source>
        <dbReference type="ARBA" id="ARBA00034078"/>
    </source>
</evidence>
<evidence type="ECO:0000256" key="3">
    <source>
        <dbReference type="ARBA" id="ARBA00022485"/>
    </source>
</evidence>
<dbReference type="PANTHER" id="PTHR11632:SF51">
    <property type="entry name" value="SUCCINATE DEHYDROGENASE [UBIQUINONE] FLAVOPROTEIN SUBUNIT, MITOCHONDRIAL"/>
    <property type="match status" value="1"/>
</dbReference>
<evidence type="ECO:0000256" key="4">
    <source>
        <dbReference type="ARBA" id="ARBA00022630"/>
    </source>
</evidence>
<dbReference type="Proteomes" id="UP000755585">
    <property type="component" value="Unassembled WGS sequence"/>
</dbReference>
<dbReference type="PROSITE" id="PS51085">
    <property type="entry name" value="2FE2S_FER_2"/>
    <property type="match status" value="1"/>
</dbReference>
<evidence type="ECO:0000256" key="7">
    <source>
        <dbReference type="ARBA" id="ARBA00023002"/>
    </source>
</evidence>
<keyword evidence="9" id="KW-0411">Iron-sulfur</keyword>
<dbReference type="Gene3D" id="3.90.700.10">
    <property type="entry name" value="Succinate dehydrogenase/fumarate reductase flavoprotein, catalytic domain"/>
    <property type="match status" value="1"/>
</dbReference>
<evidence type="ECO:0000256" key="8">
    <source>
        <dbReference type="ARBA" id="ARBA00023004"/>
    </source>
</evidence>